<dbReference type="PRINTS" id="PR00597">
    <property type="entry name" value="GELSOLIN"/>
</dbReference>
<reference evidence="2 3" key="1">
    <citation type="journal article" date="2021" name="Elife">
        <title>Chloroplast acquisition without the gene transfer in kleptoplastic sea slugs, Plakobranchus ocellatus.</title>
        <authorList>
            <person name="Maeda T."/>
            <person name="Takahashi S."/>
            <person name="Yoshida T."/>
            <person name="Shimamura S."/>
            <person name="Takaki Y."/>
            <person name="Nagai Y."/>
            <person name="Toyoda A."/>
            <person name="Suzuki Y."/>
            <person name="Arimoto A."/>
            <person name="Ishii H."/>
            <person name="Satoh N."/>
            <person name="Nishiyama T."/>
            <person name="Hasebe M."/>
            <person name="Maruyama T."/>
            <person name="Minagawa J."/>
            <person name="Obokata J."/>
            <person name="Shigenobu S."/>
        </authorList>
    </citation>
    <scope>NUCLEOTIDE SEQUENCE [LARGE SCALE GENOMIC DNA]</scope>
</reference>
<accession>A0AAV3YB98</accession>
<evidence type="ECO:0000259" key="1">
    <source>
        <dbReference type="Pfam" id="PF00626"/>
    </source>
</evidence>
<dbReference type="InterPro" id="IPR029006">
    <property type="entry name" value="ADF-H/Gelsolin-like_dom_sf"/>
</dbReference>
<dbReference type="Pfam" id="PF00626">
    <property type="entry name" value="Gelsolin"/>
    <property type="match status" value="1"/>
</dbReference>
<feature type="domain" description="Gelsolin-like" evidence="1">
    <location>
        <begin position="6"/>
        <end position="71"/>
    </location>
</feature>
<dbReference type="SMART" id="SM00262">
    <property type="entry name" value="GEL"/>
    <property type="match status" value="1"/>
</dbReference>
<dbReference type="SUPFAM" id="SSF55753">
    <property type="entry name" value="Actin depolymerizing proteins"/>
    <property type="match status" value="1"/>
</dbReference>
<dbReference type="Proteomes" id="UP000735302">
    <property type="component" value="Unassembled WGS sequence"/>
</dbReference>
<evidence type="ECO:0000313" key="3">
    <source>
        <dbReference type="Proteomes" id="UP000735302"/>
    </source>
</evidence>
<dbReference type="AlphaFoldDB" id="A0AAV3YB98"/>
<dbReference type="InterPro" id="IPR007122">
    <property type="entry name" value="Villin/Gelsolin"/>
</dbReference>
<evidence type="ECO:0000313" key="2">
    <source>
        <dbReference type="EMBL" id="GFN84605.1"/>
    </source>
</evidence>
<comment type="caution">
    <text evidence="2">The sequence shown here is derived from an EMBL/GenBank/DDBJ whole genome shotgun (WGS) entry which is preliminary data.</text>
</comment>
<dbReference type="Gene3D" id="3.40.20.10">
    <property type="entry name" value="Severin"/>
    <property type="match status" value="1"/>
</dbReference>
<dbReference type="EMBL" id="BLXT01001319">
    <property type="protein sequence ID" value="GFN84605.1"/>
    <property type="molecule type" value="Genomic_DNA"/>
</dbReference>
<proteinExistence type="predicted"/>
<sequence length="82" mass="9234">MNFSLEKSGAMKKSDLDSKDVFILDTKSELFVWIGRQTSLTEKQNAMTYAHNYLMKTDHPLVPVSCLKEGSNMKAFEMAIAA</sequence>
<dbReference type="InterPro" id="IPR007123">
    <property type="entry name" value="Gelsolin-like_dom"/>
</dbReference>
<organism evidence="2 3">
    <name type="scientific">Plakobranchus ocellatus</name>
    <dbReference type="NCBI Taxonomy" id="259542"/>
    <lineage>
        <taxon>Eukaryota</taxon>
        <taxon>Metazoa</taxon>
        <taxon>Spiralia</taxon>
        <taxon>Lophotrochozoa</taxon>
        <taxon>Mollusca</taxon>
        <taxon>Gastropoda</taxon>
        <taxon>Heterobranchia</taxon>
        <taxon>Euthyneura</taxon>
        <taxon>Panpulmonata</taxon>
        <taxon>Sacoglossa</taxon>
        <taxon>Placobranchoidea</taxon>
        <taxon>Plakobranchidae</taxon>
        <taxon>Plakobranchus</taxon>
    </lineage>
</organism>
<name>A0AAV3YB98_9GAST</name>
<dbReference type="GO" id="GO:0051015">
    <property type="term" value="F:actin filament binding"/>
    <property type="evidence" value="ECO:0007669"/>
    <property type="project" value="InterPro"/>
</dbReference>
<gene>
    <name evidence="2" type="ORF">PoB_001111100</name>
</gene>
<protein>
    <submittedName>
        <fullName evidence="2">Translocon-associated protein subunit delta</fullName>
    </submittedName>
</protein>
<keyword evidence="3" id="KW-1185">Reference proteome</keyword>